<keyword evidence="5" id="KW-0175">Coiled coil</keyword>
<feature type="compositionally biased region" description="Polar residues" evidence="6">
    <location>
        <begin position="627"/>
        <end position="640"/>
    </location>
</feature>
<dbReference type="EMBL" id="OX395127">
    <property type="protein sequence ID" value="CAI5767343.1"/>
    <property type="molecule type" value="Genomic_DNA"/>
</dbReference>
<protein>
    <submittedName>
        <fullName evidence="9">Solute carrier family 26 member 6</fullName>
    </submittedName>
</protein>
<name>A0AA35JZ34_9SAUR</name>
<keyword evidence="2 7" id="KW-0812">Transmembrane</keyword>
<evidence type="ECO:0000256" key="4">
    <source>
        <dbReference type="ARBA" id="ARBA00023136"/>
    </source>
</evidence>
<dbReference type="PANTHER" id="PTHR11814">
    <property type="entry name" value="SULFATE TRANSPORTER"/>
    <property type="match status" value="1"/>
</dbReference>
<evidence type="ECO:0000256" key="3">
    <source>
        <dbReference type="ARBA" id="ARBA00022989"/>
    </source>
</evidence>
<evidence type="ECO:0000259" key="8">
    <source>
        <dbReference type="PROSITE" id="PS50801"/>
    </source>
</evidence>
<dbReference type="Gene3D" id="3.30.750.24">
    <property type="entry name" value="STAS domain"/>
    <property type="match status" value="1"/>
</dbReference>
<dbReference type="PROSITE" id="PS01130">
    <property type="entry name" value="SLC26A"/>
    <property type="match status" value="1"/>
</dbReference>
<feature type="domain" description="STAS" evidence="8">
    <location>
        <begin position="521"/>
        <end position="728"/>
    </location>
</feature>
<feature type="transmembrane region" description="Helical" evidence="7">
    <location>
        <begin position="255"/>
        <end position="274"/>
    </location>
</feature>
<sequence>MKENEVLCRSRAEHHTLTEAELETIGLRNEAPSTSLSTKIQKIRCSGSTAKSLLFKFFPILKWLPRYPVKDWLLGDIISGFSVGIMHLPQGLAYALLAGLPPVIGLYSAFYPVLLYFFFGTSRHISVGPFAIISVMIGSVTDSLEPSGKYMEAVNGTNVTIVNETLRDAARVELVGALAFLVGIFQIALGLLQFGFVATYLSEPLVRGYTTAASIQVLISQLKYVFGVTVKEYAGPLSIIYTFLEVCSKLPNTNVGTLVTSLVAMVSILLVKLLNDKIGKKLPIPIPIELLTIIISTVISYFAKLNENFGISIVGEIPSGMRPPQAPKVHYFEKVVGNAFAIAMVSYVIAISLGKIFALKHGYKVDSNQELIALGLSNFVGSFFQCYSISCSMSRSLVQESTGGNSQVAALVSCLILLVTILKIGALFEQLPKAILASIIIVNLKGMFKQFRDIRMLWRSNVTDLLIWVVTFIATIVLNLDMGLGVAVAFSLLTVIFRTQMPHYSILGQVSTTDVYRDVAEYQKAEEIPGVKIFRSSATIYFANADLYAEALKKKCGFDVDRLVEKKKKALKKKQKKDKKEAKKAKIKTVCDSGSNNLAFVNIDMEARPQEQGNDTAATAANGSVTDLAPQTQSQPQPSGKPTLHSLGLKKPPLHSLILDLTPVNFVDTVCIKTFKNIFKDFQEIEVDVFLVGCHASVITQLERGNFFSQTITKQHLFPSVHDAVTYVTRNRGESLPQTVTDNNATKM</sequence>
<feature type="coiled-coil region" evidence="5">
    <location>
        <begin position="560"/>
        <end position="588"/>
    </location>
</feature>
<organism evidence="9 10">
    <name type="scientific">Podarcis lilfordi</name>
    <name type="common">Lilford's wall lizard</name>
    <dbReference type="NCBI Taxonomy" id="74358"/>
    <lineage>
        <taxon>Eukaryota</taxon>
        <taxon>Metazoa</taxon>
        <taxon>Chordata</taxon>
        <taxon>Craniata</taxon>
        <taxon>Vertebrata</taxon>
        <taxon>Euteleostomi</taxon>
        <taxon>Lepidosauria</taxon>
        <taxon>Squamata</taxon>
        <taxon>Bifurcata</taxon>
        <taxon>Unidentata</taxon>
        <taxon>Episquamata</taxon>
        <taxon>Laterata</taxon>
        <taxon>Lacertibaenia</taxon>
        <taxon>Lacertidae</taxon>
        <taxon>Podarcis</taxon>
    </lineage>
</organism>
<keyword evidence="3 7" id="KW-1133">Transmembrane helix</keyword>
<dbReference type="GO" id="GO:0008271">
    <property type="term" value="F:secondary active sulfate transmembrane transporter activity"/>
    <property type="evidence" value="ECO:0007669"/>
    <property type="project" value="InterPro"/>
</dbReference>
<proteinExistence type="predicted"/>
<feature type="transmembrane region" description="Helical" evidence="7">
    <location>
        <begin position="94"/>
        <end position="119"/>
    </location>
</feature>
<feature type="transmembrane region" description="Helical" evidence="7">
    <location>
        <begin position="72"/>
        <end position="88"/>
    </location>
</feature>
<dbReference type="InterPro" id="IPR002645">
    <property type="entry name" value="STAS_dom"/>
</dbReference>
<feature type="transmembrane region" description="Helical" evidence="7">
    <location>
        <begin position="410"/>
        <end position="428"/>
    </location>
</feature>
<dbReference type="CDD" id="cd07042">
    <property type="entry name" value="STAS_SulP_like_sulfate_transporter"/>
    <property type="match status" value="1"/>
</dbReference>
<accession>A0AA35JZ34</accession>
<evidence type="ECO:0000313" key="9">
    <source>
        <dbReference type="EMBL" id="CAI5767343.1"/>
    </source>
</evidence>
<feature type="transmembrane region" description="Helical" evidence="7">
    <location>
        <begin position="286"/>
        <end position="303"/>
    </location>
</feature>
<dbReference type="GO" id="GO:0016020">
    <property type="term" value="C:membrane"/>
    <property type="evidence" value="ECO:0007669"/>
    <property type="project" value="UniProtKB-SubCell"/>
</dbReference>
<evidence type="ECO:0000256" key="2">
    <source>
        <dbReference type="ARBA" id="ARBA00022692"/>
    </source>
</evidence>
<evidence type="ECO:0000256" key="6">
    <source>
        <dbReference type="SAM" id="MobiDB-lite"/>
    </source>
</evidence>
<keyword evidence="4 7" id="KW-0472">Membrane</keyword>
<reference evidence="9" key="1">
    <citation type="submission" date="2022-12" db="EMBL/GenBank/DDBJ databases">
        <authorList>
            <person name="Alioto T."/>
            <person name="Alioto T."/>
            <person name="Gomez Garrido J."/>
        </authorList>
    </citation>
    <scope>NUCLEOTIDE SEQUENCE</scope>
</reference>
<dbReference type="SUPFAM" id="SSF52091">
    <property type="entry name" value="SpoIIaa-like"/>
    <property type="match status" value="1"/>
</dbReference>
<feature type="transmembrane region" description="Helical" evidence="7">
    <location>
        <begin position="339"/>
        <end position="359"/>
    </location>
</feature>
<dbReference type="NCBIfam" id="TIGR00815">
    <property type="entry name" value="sulP"/>
    <property type="match status" value="1"/>
</dbReference>
<dbReference type="AlphaFoldDB" id="A0AA35JZ34"/>
<dbReference type="InterPro" id="IPR011547">
    <property type="entry name" value="SLC26A/SulP_dom"/>
</dbReference>
<evidence type="ECO:0000256" key="7">
    <source>
        <dbReference type="SAM" id="Phobius"/>
    </source>
</evidence>
<gene>
    <name evidence="9" type="ORF">PODLI_1B041293</name>
</gene>
<comment type="subcellular location">
    <subcellularLocation>
        <location evidence="1">Membrane</location>
        <topology evidence="1">Multi-pass membrane protein</topology>
    </subcellularLocation>
</comment>
<dbReference type="Pfam" id="PF01740">
    <property type="entry name" value="STAS"/>
    <property type="match status" value="1"/>
</dbReference>
<dbReference type="PROSITE" id="PS50801">
    <property type="entry name" value="STAS"/>
    <property type="match status" value="1"/>
</dbReference>
<feature type="transmembrane region" description="Helical" evidence="7">
    <location>
        <begin position="465"/>
        <end position="497"/>
    </location>
</feature>
<keyword evidence="10" id="KW-1185">Reference proteome</keyword>
<dbReference type="Proteomes" id="UP001178461">
    <property type="component" value="Chromosome 2"/>
</dbReference>
<dbReference type="InterPro" id="IPR036513">
    <property type="entry name" value="STAS_dom_sf"/>
</dbReference>
<evidence type="ECO:0000256" key="5">
    <source>
        <dbReference type="SAM" id="Coils"/>
    </source>
</evidence>
<feature type="region of interest" description="Disordered" evidence="6">
    <location>
        <begin position="627"/>
        <end position="647"/>
    </location>
</feature>
<evidence type="ECO:0000256" key="1">
    <source>
        <dbReference type="ARBA" id="ARBA00004141"/>
    </source>
</evidence>
<dbReference type="Pfam" id="PF00916">
    <property type="entry name" value="Sulfate_transp"/>
    <property type="match status" value="1"/>
</dbReference>
<feature type="transmembrane region" description="Helical" evidence="7">
    <location>
        <begin position="371"/>
        <end position="390"/>
    </location>
</feature>
<feature type="transmembrane region" description="Helical" evidence="7">
    <location>
        <begin position="174"/>
        <end position="201"/>
    </location>
</feature>
<evidence type="ECO:0000313" key="10">
    <source>
        <dbReference type="Proteomes" id="UP001178461"/>
    </source>
</evidence>
<dbReference type="InterPro" id="IPR018045">
    <property type="entry name" value="S04_transporter_CS"/>
</dbReference>
<dbReference type="InterPro" id="IPR001902">
    <property type="entry name" value="SLC26A/SulP_fam"/>
</dbReference>